<dbReference type="InterPro" id="IPR027377">
    <property type="entry name" value="ZAR1/RTP1-5-like_Znf-3CxxC"/>
</dbReference>
<evidence type="ECO:0000256" key="2">
    <source>
        <dbReference type="ARBA" id="ARBA00022692"/>
    </source>
</evidence>
<dbReference type="Pfam" id="PF13695">
    <property type="entry name" value="Zn_ribbon_3CxxC"/>
    <property type="match status" value="1"/>
</dbReference>
<evidence type="ECO:0000313" key="10">
    <source>
        <dbReference type="Proteomes" id="UP000515202"/>
    </source>
</evidence>
<evidence type="ECO:0000256" key="1">
    <source>
        <dbReference type="ARBA" id="ARBA00004167"/>
    </source>
</evidence>
<name>A0A6P3REK2_PTEVA</name>
<dbReference type="Proteomes" id="UP000515202">
    <property type="component" value="Unplaced"/>
</dbReference>
<dbReference type="PANTHER" id="PTHR14402:SF8">
    <property type="entry name" value="RECEPTOR-TRANSPORTING PROTEIN 4"/>
    <property type="match status" value="1"/>
</dbReference>
<accession>A0A6P3REK2</accession>
<organism evidence="10 11">
    <name type="scientific">Pteropus vampyrus</name>
    <name type="common">Large flying fox</name>
    <dbReference type="NCBI Taxonomy" id="132908"/>
    <lineage>
        <taxon>Eukaryota</taxon>
        <taxon>Metazoa</taxon>
        <taxon>Chordata</taxon>
        <taxon>Craniata</taxon>
        <taxon>Vertebrata</taxon>
        <taxon>Euteleostomi</taxon>
        <taxon>Mammalia</taxon>
        <taxon>Eutheria</taxon>
        <taxon>Laurasiatheria</taxon>
        <taxon>Chiroptera</taxon>
        <taxon>Yinpterochiroptera</taxon>
        <taxon>Pteropodoidea</taxon>
        <taxon>Pteropodidae</taxon>
        <taxon>Pteropodinae</taxon>
        <taxon>Pteropus</taxon>
    </lineage>
</organism>
<dbReference type="GO" id="GO:0016020">
    <property type="term" value="C:membrane"/>
    <property type="evidence" value="ECO:0007669"/>
    <property type="project" value="UniProtKB-SubCell"/>
</dbReference>
<keyword evidence="6" id="KW-1133">Transmembrane helix</keyword>
<comment type="subcellular location">
    <subcellularLocation>
        <location evidence="1">Membrane</location>
        <topology evidence="1">Single-pass membrane protein</topology>
    </subcellularLocation>
</comment>
<dbReference type="AlphaFoldDB" id="A0A6P3REK2"/>
<gene>
    <name evidence="11" type="primary">RTP4</name>
</gene>
<keyword evidence="7" id="KW-0472">Membrane</keyword>
<keyword evidence="10" id="KW-1185">Reference proteome</keyword>
<dbReference type="GO" id="GO:0005737">
    <property type="term" value="C:cytoplasm"/>
    <property type="evidence" value="ECO:0007669"/>
    <property type="project" value="TreeGrafter"/>
</dbReference>
<dbReference type="PANTHER" id="PTHR14402">
    <property type="entry name" value="RECEPTOR TRANSPORTING PROTEIN"/>
    <property type="match status" value="1"/>
</dbReference>
<feature type="compositionally biased region" description="Polar residues" evidence="8">
    <location>
        <begin position="248"/>
        <end position="264"/>
    </location>
</feature>
<dbReference type="InterPro" id="IPR026096">
    <property type="entry name" value="R-trans_p"/>
</dbReference>
<protein>
    <submittedName>
        <fullName evidence="11">Receptor-transporting protein 4</fullName>
    </submittedName>
</protein>
<dbReference type="GeneID" id="105306667"/>
<dbReference type="OrthoDB" id="8121437at2759"/>
<evidence type="ECO:0000256" key="3">
    <source>
        <dbReference type="ARBA" id="ARBA00022723"/>
    </source>
</evidence>
<evidence type="ECO:0000256" key="7">
    <source>
        <dbReference type="ARBA" id="ARBA00023136"/>
    </source>
</evidence>
<dbReference type="CTD" id="64108"/>
<keyword evidence="3" id="KW-0479">Metal-binding</keyword>
<keyword evidence="5" id="KW-0862">Zinc</keyword>
<sequence>MDSQSQEKIVSNVETWEQTFQELMQQVKPRAKWTLKLDKNIQPDCVAQGWKQYQQRAFGRFRCSSCKRFWASAQVQILCHMYLETRKSQGQVLMRLFAQRCRRCTQSKFEKPEFSPESTMRILKNLVRRIQERYYGDGIRKFSEMPVVPEVPLEGSHDTANCEACTLGFCVWGFQNCITNPLESPLSYREIGSSSPHTGDMSSQNQAGNQSGKAREAQGSGYSCVPKKSTPSHATAGTQVPGAGPQPKQETGRQPTPGANQQAKRGTGLQPIQVEGSLPLGRTDPQPTRAVVPLPSGQADSQSTPGGGPQAPRRAYSQVLRCSGQQITQKACSQATQGVGLQVTRRIDLQPTQKEDPIVTRRSRTLNETQDAQRRQEKYSDRRPAPDSFFGRSSFKQPNNTLNQDNIFMKACVCIAAVCTFLLSKYFN</sequence>
<dbReference type="GO" id="GO:0001580">
    <property type="term" value="P:detection of chemical stimulus involved in sensory perception of bitter taste"/>
    <property type="evidence" value="ECO:0007669"/>
    <property type="project" value="TreeGrafter"/>
</dbReference>
<reference evidence="11" key="1">
    <citation type="submission" date="2025-08" db="UniProtKB">
        <authorList>
            <consortium name="RefSeq"/>
        </authorList>
    </citation>
    <scope>IDENTIFICATION</scope>
    <source>
        <tissue evidence="11">Kidney</tissue>
    </source>
</reference>
<evidence type="ECO:0000256" key="8">
    <source>
        <dbReference type="SAM" id="MobiDB-lite"/>
    </source>
</evidence>
<feature type="region of interest" description="Disordered" evidence="8">
    <location>
        <begin position="352"/>
        <end position="396"/>
    </location>
</feature>
<evidence type="ECO:0000259" key="9">
    <source>
        <dbReference type="SMART" id="SM01328"/>
    </source>
</evidence>
<keyword evidence="2" id="KW-0812">Transmembrane</keyword>
<feature type="region of interest" description="Disordered" evidence="8">
    <location>
        <begin position="188"/>
        <end position="315"/>
    </location>
</feature>
<dbReference type="SMART" id="SM01328">
    <property type="entry name" value="zf-3CxxC"/>
    <property type="match status" value="1"/>
</dbReference>
<dbReference type="GO" id="GO:0006612">
    <property type="term" value="P:protein targeting to membrane"/>
    <property type="evidence" value="ECO:0007669"/>
    <property type="project" value="TreeGrafter"/>
</dbReference>
<dbReference type="GO" id="GO:0031849">
    <property type="term" value="F:olfactory receptor binding"/>
    <property type="evidence" value="ECO:0007669"/>
    <property type="project" value="TreeGrafter"/>
</dbReference>
<feature type="compositionally biased region" description="Basic and acidic residues" evidence="8">
    <location>
        <begin position="371"/>
        <end position="385"/>
    </location>
</feature>
<evidence type="ECO:0000256" key="6">
    <source>
        <dbReference type="ARBA" id="ARBA00022989"/>
    </source>
</evidence>
<keyword evidence="11" id="KW-0675">Receptor</keyword>
<feature type="compositionally biased region" description="Polar residues" evidence="8">
    <location>
        <begin position="192"/>
        <end position="212"/>
    </location>
</feature>
<dbReference type="GO" id="GO:0008270">
    <property type="term" value="F:zinc ion binding"/>
    <property type="evidence" value="ECO:0007669"/>
    <property type="project" value="UniProtKB-KW"/>
</dbReference>
<dbReference type="GO" id="GO:0051205">
    <property type="term" value="P:protein insertion into membrane"/>
    <property type="evidence" value="ECO:0007669"/>
    <property type="project" value="TreeGrafter"/>
</dbReference>
<dbReference type="RefSeq" id="XP_011380130.1">
    <property type="nucleotide sequence ID" value="XM_011381828.2"/>
</dbReference>
<feature type="domain" description="3CxxC-type" evidence="9">
    <location>
        <begin position="56"/>
        <end position="168"/>
    </location>
</feature>
<evidence type="ECO:0000256" key="5">
    <source>
        <dbReference type="ARBA" id="ARBA00022833"/>
    </source>
</evidence>
<proteinExistence type="predicted"/>
<keyword evidence="4" id="KW-0863">Zinc-finger</keyword>
<evidence type="ECO:0000313" key="11">
    <source>
        <dbReference type="RefSeq" id="XP_011380130.1"/>
    </source>
</evidence>
<feature type="compositionally biased region" description="Polar residues" evidence="8">
    <location>
        <begin position="229"/>
        <end position="238"/>
    </location>
</feature>
<evidence type="ECO:0000256" key="4">
    <source>
        <dbReference type="ARBA" id="ARBA00022771"/>
    </source>
</evidence>
<dbReference type="KEGG" id="pvp:105306667"/>